<evidence type="ECO:0000256" key="6">
    <source>
        <dbReference type="RuleBase" id="RU004466"/>
    </source>
</evidence>
<dbReference type="RefSeq" id="WP_282757413.1">
    <property type="nucleotide sequence ID" value="NZ_JASCTH010000003.1"/>
</dbReference>
<dbReference type="PANTHER" id="PTHR12001">
    <property type="entry name" value="GERANYLGERANYL PYROPHOSPHATE SYNTHASE"/>
    <property type="match status" value="1"/>
</dbReference>
<evidence type="ECO:0000256" key="2">
    <source>
        <dbReference type="ARBA" id="ARBA00006706"/>
    </source>
</evidence>
<proteinExistence type="inferred from homology"/>
<sequence length="356" mass="37414">MTIPPLERAGLRPRVDKALSGFLATAREHLLEIDSALAGVADTVSAFVLGGGKRLRPAFAYWGFRGAGGPDSDEVVAAVSALELVQASALIHDDLMDRSDTRRGEPSVHRRFEVLHTAEGWRGGAAGFGDSAAVLLGDLAMVWSDELLHTSGMGLAELARARPVFDRMRTEVTVGQYLDVLTQATGDTSLERAGKVARFKSAKYTVERPLLLGAALAGAGPEILASYTAFGLPLGEAFQMRDDVLGVFGDPVQTGKPAGDDLREGKRTYLVAAAFGALGEAGRAELDAALGDPGLDDAGVERLRAIIRDSGALAATEARIDTLNTEALTALAEAPIDDEARAVLRALADAATRRTV</sequence>
<dbReference type="SFLD" id="SFLDS00005">
    <property type="entry name" value="Isoprenoid_Synthase_Type_I"/>
    <property type="match status" value="1"/>
</dbReference>
<evidence type="ECO:0000256" key="4">
    <source>
        <dbReference type="ARBA" id="ARBA00022723"/>
    </source>
</evidence>
<keyword evidence="5" id="KW-0460">Magnesium</keyword>
<reference evidence="7 8" key="1">
    <citation type="submission" date="2023-05" db="EMBL/GenBank/DDBJ databases">
        <title>Actinoplanes sp. NEAU-A12 genome sequencing.</title>
        <authorList>
            <person name="Wang Z.-S."/>
        </authorList>
    </citation>
    <scope>NUCLEOTIDE SEQUENCE [LARGE SCALE GENOMIC DNA]</scope>
    <source>
        <strain evidence="7 8">NEAU-A12</strain>
    </source>
</reference>
<comment type="similarity">
    <text evidence="2 6">Belongs to the FPP/GGPP synthase family.</text>
</comment>
<evidence type="ECO:0000313" key="7">
    <source>
        <dbReference type="EMBL" id="MDI6097959.1"/>
    </source>
</evidence>
<accession>A0ABT6WE10</accession>
<comment type="cofactor">
    <cofactor evidence="1">
        <name>Mg(2+)</name>
        <dbReference type="ChEBI" id="CHEBI:18420"/>
    </cofactor>
</comment>
<protein>
    <submittedName>
        <fullName evidence="7">Polyprenyl synthetase family protein</fullName>
    </submittedName>
</protein>
<keyword evidence="3 6" id="KW-0808">Transferase</keyword>
<evidence type="ECO:0000256" key="3">
    <source>
        <dbReference type="ARBA" id="ARBA00022679"/>
    </source>
</evidence>
<organism evidence="7 8">
    <name type="scientific">Actinoplanes sandaracinus</name>
    <dbReference type="NCBI Taxonomy" id="3045177"/>
    <lineage>
        <taxon>Bacteria</taxon>
        <taxon>Bacillati</taxon>
        <taxon>Actinomycetota</taxon>
        <taxon>Actinomycetes</taxon>
        <taxon>Micromonosporales</taxon>
        <taxon>Micromonosporaceae</taxon>
        <taxon>Actinoplanes</taxon>
    </lineage>
</organism>
<dbReference type="CDD" id="cd00685">
    <property type="entry name" value="Trans_IPPS_HT"/>
    <property type="match status" value="1"/>
</dbReference>
<dbReference type="Proteomes" id="UP001241758">
    <property type="component" value="Unassembled WGS sequence"/>
</dbReference>
<comment type="caution">
    <text evidence="7">The sequence shown here is derived from an EMBL/GenBank/DDBJ whole genome shotgun (WGS) entry which is preliminary data.</text>
</comment>
<keyword evidence="4" id="KW-0479">Metal-binding</keyword>
<dbReference type="InterPro" id="IPR000092">
    <property type="entry name" value="Polyprenyl_synt"/>
</dbReference>
<dbReference type="PROSITE" id="PS00723">
    <property type="entry name" value="POLYPRENYL_SYNTHASE_1"/>
    <property type="match status" value="1"/>
</dbReference>
<evidence type="ECO:0000313" key="8">
    <source>
        <dbReference type="Proteomes" id="UP001241758"/>
    </source>
</evidence>
<dbReference type="InterPro" id="IPR008949">
    <property type="entry name" value="Isoprenoid_synthase_dom_sf"/>
</dbReference>
<dbReference type="InterPro" id="IPR033749">
    <property type="entry name" value="Polyprenyl_synt_CS"/>
</dbReference>
<evidence type="ECO:0000256" key="5">
    <source>
        <dbReference type="ARBA" id="ARBA00022842"/>
    </source>
</evidence>
<dbReference type="EMBL" id="JASCTH010000003">
    <property type="protein sequence ID" value="MDI6097959.1"/>
    <property type="molecule type" value="Genomic_DNA"/>
</dbReference>
<dbReference type="SFLD" id="SFLDG01017">
    <property type="entry name" value="Polyprenyl_Transferase_Like"/>
    <property type="match status" value="1"/>
</dbReference>
<dbReference type="Pfam" id="PF00348">
    <property type="entry name" value="polyprenyl_synt"/>
    <property type="match status" value="1"/>
</dbReference>
<dbReference type="PANTHER" id="PTHR12001:SF85">
    <property type="entry name" value="SHORT CHAIN ISOPRENYL DIPHOSPHATE SYNTHASE"/>
    <property type="match status" value="1"/>
</dbReference>
<gene>
    <name evidence="7" type="ORF">QLQ12_05010</name>
</gene>
<name>A0ABT6WE10_9ACTN</name>
<dbReference type="SUPFAM" id="SSF48576">
    <property type="entry name" value="Terpenoid synthases"/>
    <property type="match status" value="1"/>
</dbReference>
<evidence type="ECO:0000256" key="1">
    <source>
        <dbReference type="ARBA" id="ARBA00001946"/>
    </source>
</evidence>
<keyword evidence="8" id="KW-1185">Reference proteome</keyword>
<dbReference type="Gene3D" id="1.10.600.10">
    <property type="entry name" value="Farnesyl Diphosphate Synthase"/>
    <property type="match status" value="1"/>
</dbReference>
<dbReference type="PROSITE" id="PS00444">
    <property type="entry name" value="POLYPRENYL_SYNTHASE_2"/>
    <property type="match status" value="1"/>
</dbReference>